<sequence>MTIIVTGGAGFIGSCLVERLLAEGQKVLVIDSLWTGSMVNVDKFKGHPNYRFANWDVRNKYPIRETPKQIYHLACPASPDHFGESPIEILETCFRGTQNSLDLAVSCNARVLIASTSEIYGDPRVTPQSEDYWGNTNSFGPRACYDEGKRITEALAYGYQQKHNLEVRIARIFNAYGPSMQLRDGRAVPNFIAAAMEGRPITIYGDGSAGRCFQYVTDCVDGLISLMQSGYTRPVNIGTNAETTVEDLARMIAALVAEKIGSTRKVPIQFFPARTDDPYRRKPDITLAKEVLGWQPRVILRDGLEKTVDWFLQNSGKMPVVKVIDEQSTMPLKQASVSVAV</sequence>
<keyword evidence="13" id="KW-0456">Lyase</keyword>
<keyword evidence="11" id="KW-0333">Golgi apparatus</keyword>
<evidence type="ECO:0000256" key="4">
    <source>
        <dbReference type="ARBA" id="ARBA00007505"/>
    </source>
</evidence>
<dbReference type="Proteomes" id="UP000766486">
    <property type="component" value="Unassembled WGS sequence"/>
</dbReference>
<dbReference type="PANTHER" id="PTHR43078">
    <property type="entry name" value="UDP-GLUCURONIC ACID DECARBOXYLASE-RELATED"/>
    <property type="match status" value="1"/>
</dbReference>
<dbReference type="InterPro" id="IPR016040">
    <property type="entry name" value="NAD(P)-bd_dom"/>
</dbReference>
<evidence type="ECO:0000256" key="8">
    <source>
        <dbReference type="ARBA" id="ARBA00022968"/>
    </source>
</evidence>
<keyword evidence="16" id="KW-1185">Reference proteome</keyword>
<keyword evidence="12" id="KW-0472">Membrane</keyword>
<evidence type="ECO:0000256" key="12">
    <source>
        <dbReference type="ARBA" id="ARBA00023136"/>
    </source>
</evidence>
<keyword evidence="10" id="KW-0520">NAD</keyword>
<evidence type="ECO:0000256" key="10">
    <source>
        <dbReference type="ARBA" id="ARBA00023027"/>
    </source>
</evidence>
<comment type="subcellular location">
    <subcellularLocation>
        <location evidence="2">Golgi apparatus</location>
        <location evidence="2">Golgi stack membrane</location>
        <topology evidence="2">Single-pass type II membrane protein</topology>
    </subcellularLocation>
</comment>
<evidence type="ECO:0000256" key="1">
    <source>
        <dbReference type="ARBA" id="ARBA00001911"/>
    </source>
</evidence>
<comment type="cofactor">
    <cofactor evidence="1">
        <name>NAD(+)</name>
        <dbReference type="ChEBI" id="CHEBI:57540"/>
    </cofactor>
</comment>
<feature type="domain" description="NAD(P)-binding" evidence="14">
    <location>
        <begin position="4"/>
        <end position="307"/>
    </location>
</feature>
<keyword evidence="7" id="KW-0210">Decarboxylase</keyword>
<organism evidence="15 16">
    <name type="scientific">Bionectria ochroleuca</name>
    <name type="common">Gliocladium roseum</name>
    <dbReference type="NCBI Taxonomy" id="29856"/>
    <lineage>
        <taxon>Eukaryota</taxon>
        <taxon>Fungi</taxon>
        <taxon>Dikarya</taxon>
        <taxon>Ascomycota</taxon>
        <taxon>Pezizomycotina</taxon>
        <taxon>Sordariomycetes</taxon>
        <taxon>Hypocreomycetidae</taxon>
        <taxon>Hypocreales</taxon>
        <taxon>Bionectriaceae</taxon>
        <taxon>Clonostachys</taxon>
    </lineage>
</organism>
<name>A0ABY6TY60_BIOOC</name>
<reference evidence="15 16" key="1">
    <citation type="submission" date="2019-06" db="EMBL/GenBank/DDBJ databases">
        <authorList>
            <person name="Broberg M."/>
        </authorList>
    </citation>
    <scope>NUCLEOTIDE SEQUENCE [LARGE SCALE GENOMIC DNA]</scope>
</reference>
<dbReference type="Pfam" id="PF16363">
    <property type="entry name" value="GDP_Man_Dehyd"/>
    <property type="match status" value="1"/>
</dbReference>
<protein>
    <recommendedName>
        <fullName evidence="5">UDP-glucuronate decarboxylase</fullName>
        <ecNumber evidence="5">4.1.1.35</ecNumber>
    </recommendedName>
</protein>
<dbReference type="EC" id="4.1.1.35" evidence="5"/>
<gene>
    <name evidence="15" type="ORF">CLO192961_LOCUS117185</name>
</gene>
<dbReference type="SUPFAM" id="SSF51735">
    <property type="entry name" value="NAD(P)-binding Rossmann-fold domains"/>
    <property type="match status" value="1"/>
</dbReference>
<dbReference type="Gene3D" id="3.40.50.720">
    <property type="entry name" value="NAD(P)-binding Rossmann-like Domain"/>
    <property type="match status" value="1"/>
</dbReference>
<dbReference type="InterPro" id="IPR044516">
    <property type="entry name" value="UXS-like"/>
</dbReference>
<comment type="similarity">
    <text evidence="4">Belongs to the NAD(P)-dependent epimerase/dehydratase family. UDP-glucuronic acid decarboxylase subfamily.</text>
</comment>
<evidence type="ECO:0000256" key="7">
    <source>
        <dbReference type="ARBA" id="ARBA00022793"/>
    </source>
</evidence>
<proteinExistence type="inferred from homology"/>
<evidence type="ECO:0000256" key="13">
    <source>
        <dbReference type="ARBA" id="ARBA00023239"/>
    </source>
</evidence>
<evidence type="ECO:0000313" key="15">
    <source>
        <dbReference type="EMBL" id="VUC23408.1"/>
    </source>
</evidence>
<dbReference type="PANTHER" id="PTHR43078:SF6">
    <property type="entry name" value="UDP-GLUCURONIC ACID DECARBOXYLASE 1"/>
    <property type="match status" value="1"/>
</dbReference>
<evidence type="ECO:0000313" key="16">
    <source>
        <dbReference type="Proteomes" id="UP000766486"/>
    </source>
</evidence>
<accession>A0ABY6TY60</accession>
<comment type="pathway">
    <text evidence="3">Nucleotide-sugar biosynthesis; UDP-alpha-D-xylose biosynthesis; UDP-alpha-D-xylose from UDP-alpha-D-glucuronate: step 1/1.</text>
</comment>
<keyword evidence="8" id="KW-0735">Signal-anchor</keyword>
<dbReference type="EMBL" id="CABFNS010000705">
    <property type="protein sequence ID" value="VUC23408.1"/>
    <property type="molecule type" value="Genomic_DNA"/>
</dbReference>
<comment type="caution">
    <text evidence="15">The sequence shown here is derived from an EMBL/GenBank/DDBJ whole genome shotgun (WGS) entry which is preliminary data.</text>
</comment>
<evidence type="ECO:0000256" key="3">
    <source>
        <dbReference type="ARBA" id="ARBA00005100"/>
    </source>
</evidence>
<evidence type="ECO:0000256" key="11">
    <source>
        <dbReference type="ARBA" id="ARBA00023034"/>
    </source>
</evidence>
<evidence type="ECO:0000256" key="9">
    <source>
        <dbReference type="ARBA" id="ARBA00022989"/>
    </source>
</evidence>
<evidence type="ECO:0000256" key="2">
    <source>
        <dbReference type="ARBA" id="ARBA00004447"/>
    </source>
</evidence>
<keyword evidence="9" id="KW-1133">Transmembrane helix</keyword>
<evidence type="ECO:0000259" key="14">
    <source>
        <dbReference type="Pfam" id="PF16363"/>
    </source>
</evidence>
<keyword evidence="6" id="KW-0812">Transmembrane</keyword>
<evidence type="ECO:0000256" key="5">
    <source>
        <dbReference type="ARBA" id="ARBA00012290"/>
    </source>
</evidence>
<dbReference type="InterPro" id="IPR036291">
    <property type="entry name" value="NAD(P)-bd_dom_sf"/>
</dbReference>
<evidence type="ECO:0000256" key="6">
    <source>
        <dbReference type="ARBA" id="ARBA00022692"/>
    </source>
</evidence>